<keyword evidence="2" id="KW-1185">Reference proteome</keyword>
<name>A0A9Q1HI60_HOLLE</name>
<gene>
    <name evidence="1" type="ORF">HOLleu_08905</name>
</gene>
<sequence length="53" mass="5989">MEAILTRLGYSQSVIHNFKTEGVRGSGGTRCWGGGMAPRRGNFRFVRELLYVR</sequence>
<evidence type="ECO:0000313" key="2">
    <source>
        <dbReference type="Proteomes" id="UP001152320"/>
    </source>
</evidence>
<accession>A0A9Q1HI60</accession>
<protein>
    <submittedName>
        <fullName evidence="1">Uncharacterized protein</fullName>
    </submittedName>
</protein>
<comment type="caution">
    <text evidence="1">The sequence shown here is derived from an EMBL/GenBank/DDBJ whole genome shotgun (WGS) entry which is preliminary data.</text>
</comment>
<dbReference type="AlphaFoldDB" id="A0A9Q1HI60"/>
<evidence type="ECO:0000313" key="1">
    <source>
        <dbReference type="EMBL" id="KAJ8045811.1"/>
    </source>
</evidence>
<dbReference type="EMBL" id="JAIZAY010000003">
    <property type="protein sequence ID" value="KAJ8045811.1"/>
    <property type="molecule type" value="Genomic_DNA"/>
</dbReference>
<proteinExistence type="predicted"/>
<reference evidence="1" key="1">
    <citation type="submission" date="2021-10" db="EMBL/GenBank/DDBJ databases">
        <title>Tropical sea cucumber genome reveals ecological adaptation and Cuvierian tubules defense mechanism.</title>
        <authorList>
            <person name="Chen T."/>
        </authorList>
    </citation>
    <scope>NUCLEOTIDE SEQUENCE</scope>
    <source>
        <strain evidence="1">Nanhai2018</strain>
        <tissue evidence="1">Muscle</tissue>
    </source>
</reference>
<dbReference type="Proteomes" id="UP001152320">
    <property type="component" value="Chromosome 3"/>
</dbReference>
<organism evidence="1 2">
    <name type="scientific">Holothuria leucospilota</name>
    <name type="common">Black long sea cucumber</name>
    <name type="synonym">Mertensiothuria leucospilota</name>
    <dbReference type="NCBI Taxonomy" id="206669"/>
    <lineage>
        <taxon>Eukaryota</taxon>
        <taxon>Metazoa</taxon>
        <taxon>Echinodermata</taxon>
        <taxon>Eleutherozoa</taxon>
        <taxon>Echinozoa</taxon>
        <taxon>Holothuroidea</taxon>
        <taxon>Aspidochirotacea</taxon>
        <taxon>Aspidochirotida</taxon>
        <taxon>Holothuriidae</taxon>
        <taxon>Holothuria</taxon>
    </lineage>
</organism>